<reference evidence="1" key="1">
    <citation type="journal article" date="2010" name="Nature">
        <title>Genome sequence of the palaeopolyploid soybean.</title>
        <authorList>
            <person name="Schmutz J."/>
            <person name="Cannon S.B."/>
            <person name="Schlueter J."/>
            <person name="Ma J."/>
            <person name="Mitros T."/>
            <person name="Nelson W."/>
            <person name="Hyten D.L."/>
            <person name="Song Q."/>
            <person name="Thelen J.J."/>
            <person name="Cheng J."/>
            <person name="Xu D."/>
            <person name="Hellsten U."/>
            <person name="May G.D."/>
            <person name="Yu Y."/>
            <person name="Sakurai T."/>
            <person name="Umezawa T."/>
            <person name="Bhattacharyya M.K."/>
            <person name="Sandhu D."/>
            <person name="Valliyodan B."/>
            <person name="Lindquist E."/>
            <person name="Peto M."/>
            <person name="Grant D."/>
            <person name="Shu S."/>
            <person name="Goodstein D."/>
            <person name="Barry K."/>
            <person name="Futrell-Griggs M."/>
            <person name="Abernathy B."/>
            <person name="Du J."/>
            <person name="Tian Z."/>
            <person name="Zhu L."/>
            <person name="Gill N."/>
            <person name="Joshi T."/>
            <person name="Libault M."/>
            <person name="Sethuraman A."/>
            <person name="Zhang X.-C."/>
            <person name="Shinozaki K."/>
            <person name="Nguyen H.T."/>
            <person name="Wing R.A."/>
            <person name="Cregan P."/>
            <person name="Specht J."/>
            <person name="Grimwood J."/>
            <person name="Rokhsar D."/>
            <person name="Stacey G."/>
            <person name="Shoemaker R.C."/>
            <person name="Jackson S.A."/>
        </authorList>
    </citation>
    <scope>NUCLEOTIDE SEQUENCE</scope>
    <source>
        <tissue evidence="1">Callus</tissue>
    </source>
</reference>
<evidence type="ECO:0000313" key="3">
    <source>
        <dbReference type="Proteomes" id="UP000008827"/>
    </source>
</evidence>
<gene>
    <name evidence="1" type="ORF">GLYMA_U038700</name>
</gene>
<reference evidence="2" key="2">
    <citation type="submission" date="2018-02" db="UniProtKB">
        <authorList>
            <consortium name="EnsemblPlants"/>
        </authorList>
    </citation>
    <scope>IDENTIFICATION</scope>
    <source>
        <strain evidence="2">Williams 82</strain>
    </source>
</reference>
<proteinExistence type="predicted"/>
<dbReference type="AlphaFoldDB" id="A0A0R0EF54"/>
<keyword evidence="3" id="KW-1185">Reference proteome</keyword>
<organism evidence="2">
    <name type="scientific">Glycine max</name>
    <name type="common">Soybean</name>
    <name type="synonym">Glycine hispida</name>
    <dbReference type="NCBI Taxonomy" id="3847"/>
    <lineage>
        <taxon>Eukaryota</taxon>
        <taxon>Viridiplantae</taxon>
        <taxon>Streptophyta</taxon>
        <taxon>Embryophyta</taxon>
        <taxon>Tracheophyta</taxon>
        <taxon>Spermatophyta</taxon>
        <taxon>Magnoliopsida</taxon>
        <taxon>eudicotyledons</taxon>
        <taxon>Gunneridae</taxon>
        <taxon>Pentapetalae</taxon>
        <taxon>rosids</taxon>
        <taxon>fabids</taxon>
        <taxon>Fabales</taxon>
        <taxon>Fabaceae</taxon>
        <taxon>Papilionoideae</taxon>
        <taxon>50 kb inversion clade</taxon>
        <taxon>NPAAA clade</taxon>
        <taxon>indigoferoid/millettioid clade</taxon>
        <taxon>Phaseoleae</taxon>
        <taxon>Glycine</taxon>
        <taxon>Glycine subgen. Soja</taxon>
    </lineage>
</organism>
<dbReference type="Proteomes" id="UP000008827">
    <property type="component" value="Unassembled WGS sequence"/>
</dbReference>
<evidence type="ECO:0000313" key="1">
    <source>
        <dbReference type="EMBL" id="KRG88654.1"/>
    </source>
</evidence>
<dbReference type="InParanoid" id="A0A0R0EF54"/>
<reference evidence="1" key="3">
    <citation type="submission" date="2018-07" db="EMBL/GenBank/DDBJ databases">
        <title>WGS assembly of Glycine max.</title>
        <authorList>
            <person name="Schmutz J."/>
            <person name="Cannon S."/>
            <person name="Schlueter J."/>
            <person name="Ma J."/>
            <person name="Mitros T."/>
            <person name="Nelson W."/>
            <person name="Hyten D."/>
            <person name="Song Q."/>
            <person name="Thelen J."/>
            <person name="Cheng J."/>
            <person name="Xu D."/>
            <person name="Hellsten U."/>
            <person name="May G."/>
            <person name="Yu Y."/>
            <person name="Sakurai T."/>
            <person name="Umezawa T."/>
            <person name="Bhattacharyya M."/>
            <person name="Sandhu D."/>
            <person name="Valliyodan B."/>
            <person name="Lindquist E."/>
            <person name="Peto M."/>
            <person name="Grant D."/>
            <person name="Shu S."/>
            <person name="Goodstein D."/>
            <person name="Barry K."/>
            <person name="Futrell-Griggs M."/>
            <person name="Abernathy B."/>
            <person name="Du J."/>
            <person name="Tian Z."/>
            <person name="Zhu L."/>
            <person name="Gill N."/>
            <person name="Joshi T."/>
            <person name="Libault M."/>
            <person name="Sethuraman A."/>
            <person name="Zhang X."/>
            <person name="Shinozaki K."/>
            <person name="Nguyen H."/>
            <person name="Wing R."/>
            <person name="Cregan P."/>
            <person name="Specht J."/>
            <person name="Grimwood J."/>
            <person name="Rokhsar D."/>
            <person name="Stacey G."/>
            <person name="Shoemaker R."/>
            <person name="Jackson S."/>
        </authorList>
    </citation>
    <scope>NUCLEOTIDE SEQUENCE</scope>
    <source>
        <tissue evidence="1">Callus</tissue>
    </source>
</reference>
<accession>A0A0R0EF54</accession>
<evidence type="ECO:0000313" key="2">
    <source>
        <dbReference type="EnsemblPlants" id="KRG88654"/>
    </source>
</evidence>
<name>A0A0R0EF54_SOYBN</name>
<sequence>MWLNLSIIFCLNARKIYAFGGNGIVYLVSVQFFHPLWKLTSGSIALDMGPKIQEKSGRFIWCVIVWSIWCHRNDCVFNDFSFVGDKLLEETKYSFSHWQSNTAACIVDGHLQLLVSCLILAATEVWSFQLYGRRGFVSS</sequence>
<protein>
    <submittedName>
        <fullName evidence="1 2">Uncharacterized protein</fullName>
    </submittedName>
</protein>
<dbReference type="EMBL" id="KZ847154">
    <property type="protein sequence ID" value="KRG88654.1"/>
    <property type="molecule type" value="Genomic_DNA"/>
</dbReference>
<dbReference type="EnsemblPlants" id="KRG88654">
    <property type="protein sequence ID" value="KRG88654"/>
    <property type="gene ID" value="GLYMA_U038700"/>
</dbReference>
<dbReference type="Gramene" id="KRG88654">
    <property type="protein sequence ID" value="KRG88654"/>
    <property type="gene ID" value="GLYMA_U038700"/>
</dbReference>